<dbReference type="EMBL" id="BX571658">
    <property type="protein sequence ID" value="CAE09776.1"/>
    <property type="molecule type" value="Genomic_DNA"/>
</dbReference>
<reference evidence="2 3" key="1">
    <citation type="journal article" date="2003" name="Proc. Natl. Acad. Sci. U.S.A.">
        <title>Complete genome sequence and analysis of Wolinella succinogenes.</title>
        <authorList>
            <person name="Baar C."/>
            <person name="Eppinger M."/>
            <person name="Raddatz G."/>
            <person name="Simon JM."/>
            <person name="Lanz C."/>
            <person name="Klimmek O."/>
            <person name="Nandakumar R."/>
            <person name="Gross R."/>
            <person name="Rosinus A."/>
            <person name="Keller H."/>
            <person name="Jagtap P."/>
            <person name="Linke B."/>
            <person name="Meyer F."/>
            <person name="Lederer H."/>
            <person name="Schuster S.C."/>
        </authorList>
    </citation>
    <scope>NUCLEOTIDE SEQUENCE [LARGE SCALE GENOMIC DNA]</scope>
    <source>
        <strain evidence="3">ATCC 29543 / DSM 1740 / CCUG 13145 / JCM 31913 / LMG 7466 / NCTC 11488 / FDC 602W</strain>
    </source>
</reference>
<accession>Q7MS99</accession>
<dbReference type="AlphaFoldDB" id="Q7MS99"/>
<keyword evidence="1" id="KW-0732">Signal</keyword>
<evidence type="ECO:0000256" key="1">
    <source>
        <dbReference type="SAM" id="SignalP"/>
    </source>
</evidence>
<keyword evidence="3" id="KW-1185">Reference proteome</keyword>
<feature type="signal peptide" evidence="1">
    <location>
        <begin position="1"/>
        <end position="20"/>
    </location>
</feature>
<dbReference type="STRING" id="273121.WS0645"/>
<sequence length="252" mass="28207">MNWKAKVAVWAMLGSVPLWAHFQMVIPSSDILEEGKGKLGVEVMFAHPFEQSYMEMKKPQAFGYVLEGKKHSLLEKLAPKSFEGKGGFSTELEIKEAGTYRFYVEPMPYFEPAEKKFIKHLTQVTVDAFGADEGWDKPLGMKAEIVPLARPYGLYAGNLFQGQVLFKGKPVAGAEVEVELYNTKGYKAPSESHITQVVKADKNGIFTYAMPVAGWWGFSALLEDDVKLKHSDGKEYPVELGAVIWVKAYELK</sequence>
<evidence type="ECO:0000313" key="2">
    <source>
        <dbReference type="EMBL" id="CAE09776.1"/>
    </source>
</evidence>
<dbReference type="RefSeq" id="WP_011138576.1">
    <property type="nucleotide sequence ID" value="NC_005090.1"/>
</dbReference>
<proteinExistence type="predicted"/>
<evidence type="ECO:0000313" key="3">
    <source>
        <dbReference type="Proteomes" id="UP000000422"/>
    </source>
</evidence>
<protein>
    <recommendedName>
        <fullName evidence="4">DUF4198 domain-containing protein</fullName>
    </recommendedName>
</protein>
<dbReference type="Proteomes" id="UP000000422">
    <property type="component" value="Chromosome"/>
</dbReference>
<dbReference type="KEGG" id="wsu:WS0645"/>
<dbReference type="InterPro" id="IPR019613">
    <property type="entry name" value="DUF4198"/>
</dbReference>
<dbReference type="eggNOG" id="COG5266">
    <property type="taxonomic scope" value="Bacteria"/>
</dbReference>
<evidence type="ECO:0008006" key="4">
    <source>
        <dbReference type="Google" id="ProtNLM"/>
    </source>
</evidence>
<dbReference type="Pfam" id="PF10670">
    <property type="entry name" value="DUF4198"/>
    <property type="match status" value="1"/>
</dbReference>
<organism evidence="3">
    <name type="scientific">Wolinella succinogenes (strain ATCC 29543 / DSM 1740 / CCUG 13145 / JCM 31913 / LMG 7466 / NCTC 11488 / FDC 602W)</name>
    <name type="common">Vibrio succinogenes</name>
    <dbReference type="NCBI Taxonomy" id="273121"/>
    <lineage>
        <taxon>Bacteria</taxon>
        <taxon>Pseudomonadati</taxon>
        <taxon>Campylobacterota</taxon>
        <taxon>Epsilonproteobacteria</taxon>
        <taxon>Campylobacterales</taxon>
        <taxon>Helicobacteraceae</taxon>
        <taxon>Wolinella</taxon>
    </lineage>
</organism>
<name>Q7MS99_WOLSU</name>
<gene>
    <name evidence="2" type="ordered locus">WS0645</name>
</gene>
<feature type="chain" id="PRO_5004291512" description="DUF4198 domain-containing protein" evidence="1">
    <location>
        <begin position="21"/>
        <end position="252"/>
    </location>
</feature>
<dbReference type="HOGENOM" id="CLU_058596_1_1_7"/>